<evidence type="ECO:0000256" key="1">
    <source>
        <dbReference type="SAM" id="Phobius"/>
    </source>
</evidence>
<dbReference type="SUPFAM" id="SSF82693">
    <property type="entry name" value="Multidrug efflux transporter AcrB pore domain, PN1, PN2, PC1 and PC2 subdomains"/>
    <property type="match status" value="1"/>
</dbReference>
<dbReference type="PANTHER" id="PTHR32063">
    <property type="match status" value="1"/>
</dbReference>
<dbReference type="Gene3D" id="3.30.70.1320">
    <property type="entry name" value="Multidrug efflux transporter AcrB pore domain like"/>
    <property type="match status" value="1"/>
</dbReference>
<accession>A0A381IC58</accession>
<name>A0A381IC58_CLODI</name>
<dbReference type="Pfam" id="PF00873">
    <property type="entry name" value="ACR_tran"/>
    <property type="match status" value="1"/>
</dbReference>
<gene>
    <name evidence="2" type="primary">swrC_1</name>
    <name evidence="2" type="ORF">NCTC13307_03170</name>
</gene>
<dbReference type="GO" id="GO:0005886">
    <property type="term" value="C:plasma membrane"/>
    <property type="evidence" value="ECO:0007669"/>
    <property type="project" value="TreeGrafter"/>
</dbReference>
<dbReference type="InterPro" id="IPR027463">
    <property type="entry name" value="AcrB_DN_DC_subdom"/>
</dbReference>
<dbReference type="PRINTS" id="PR00702">
    <property type="entry name" value="ACRIFLAVINRP"/>
</dbReference>
<keyword evidence="1" id="KW-0472">Membrane</keyword>
<dbReference type="SUPFAM" id="SSF82714">
    <property type="entry name" value="Multidrug efflux transporter AcrB TolC docking domain, DN and DC subdomains"/>
    <property type="match status" value="1"/>
</dbReference>
<organism evidence="2">
    <name type="scientific">Clostridioides difficile</name>
    <name type="common">Peptoclostridium difficile</name>
    <dbReference type="NCBI Taxonomy" id="1496"/>
    <lineage>
        <taxon>Bacteria</taxon>
        <taxon>Bacillati</taxon>
        <taxon>Bacillota</taxon>
        <taxon>Clostridia</taxon>
        <taxon>Peptostreptococcales</taxon>
        <taxon>Peptostreptococcaceae</taxon>
        <taxon>Clostridioides</taxon>
    </lineage>
</organism>
<dbReference type="GO" id="GO:0042910">
    <property type="term" value="F:xenobiotic transmembrane transporter activity"/>
    <property type="evidence" value="ECO:0007669"/>
    <property type="project" value="TreeGrafter"/>
</dbReference>
<dbReference type="EMBL" id="UFWD01000001">
    <property type="protein sequence ID" value="SUY25806.1"/>
    <property type="molecule type" value="Genomic_DNA"/>
</dbReference>
<reference evidence="2" key="1">
    <citation type="submission" date="2018-06" db="EMBL/GenBank/DDBJ databases">
        <authorList>
            <consortium name="Pathogen Informatics"/>
            <person name="Doyle S."/>
        </authorList>
    </citation>
    <scope>NUCLEOTIDE SEQUENCE</scope>
    <source>
        <strain evidence="2">NCTC13307</strain>
    </source>
</reference>
<keyword evidence="1" id="KW-1133">Transmembrane helix</keyword>
<feature type="transmembrane region" description="Helical" evidence="1">
    <location>
        <begin position="12"/>
        <end position="29"/>
    </location>
</feature>
<keyword evidence="1" id="KW-0812">Transmembrane</keyword>
<sequence length="254" mass="27392">MNLTQTSVKRPLTIIMVFLVLIVFGGIGYKKMSINLMPDIEIPVVMVMTTWTGAGPQDVDEQVSQKVDESLSAVSNVKSTISSSQESVSMVVAQFEFGTNLDEIMNDVRSKVDALQTSLPDDAAKPTVLKLDMNAQAIGQLVISGGNENSSQALRKYAEDVIQPKIESIDGVTSADLKGGKKAQVNVIADPAVLSNYGVSLSTIKGVLSSSNKTFPYGSITQGEDKIVLRAIDKLESLDDIKQISNSCKRRKYS</sequence>
<protein>
    <submittedName>
        <fullName evidence="2">Multidrug efflux pump, membrane protein</fullName>
    </submittedName>
</protein>
<proteinExistence type="predicted"/>
<dbReference type="Gene3D" id="3.30.70.1430">
    <property type="entry name" value="Multidrug efflux transporter AcrB pore domain"/>
    <property type="match status" value="1"/>
</dbReference>
<dbReference type="PANTHER" id="PTHR32063:SF0">
    <property type="entry name" value="SWARMING MOTILITY PROTEIN SWRC"/>
    <property type="match status" value="1"/>
</dbReference>
<dbReference type="Gene3D" id="3.30.2090.10">
    <property type="entry name" value="Multidrug efflux transporter AcrB TolC docking domain, DN and DC subdomains"/>
    <property type="match status" value="1"/>
</dbReference>
<dbReference type="Gene3D" id="1.20.1640.10">
    <property type="entry name" value="Multidrug efflux transporter AcrB transmembrane domain"/>
    <property type="match status" value="1"/>
</dbReference>
<evidence type="ECO:0000313" key="2">
    <source>
        <dbReference type="EMBL" id="SUY25806.1"/>
    </source>
</evidence>
<dbReference type="InterPro" id="IPR001036">
    <property type="entry name" value="Acrflvin-R"/>
</dbReference>
<dbReference type="AlphaFoldDB" id="A0A381IC58"/>